<proteinExistence type="predicted"/>
<dbReference type="SUPFAM" id="SSF55729">
    <property type="entry name" value="Acyl-CoA N-acyltransferases (Nat)"/>
    <property type="match status" value="1"/>
</dbReference>
<accession>A0ABR7SHK5</accession>
<organism evidence="4 5">
    <name type="scientific">Streptomyces polyasparticus</name>
    <dbReference type="NCBI Taxonomy" id="2767826"/>
    <lineage>
        <taxon>Bacteria</taxon>
        <taxon>Bacillati</taxon>
        <taxon>Actinomycetota</taxon>
        <taxon>Actinomycetes</taxon>
        <taxon>Kitasatosporales</taxon>
        <taxon>Streptomycetaceae</taxon>
        <taxon>Streptomyces</taxon>
    </lineage>
</organism>
<dbReference type="InterPro" id="IPR016181">
    <property type="entry name" value="Acyl_CoA_acyltransferase"/>
</dbReference>
<keyword evidence="2" id="KW-0012">Acyltransferase</keyword>
<evidence type="ECO:0000256" key="2">
    <source>
        <dbReference type="ARBA" id="ARBA00023315"/>
    </source>
</evidence>
<dbReference type="RefSeq" id="WP_187815431.1">
    <property type="nucleotide sequence ID" value="NZ_JACTVJ010000010.1"/>
</dbReference>
<dbReference type="EMBL" id="JACTVJ010000010">
    <property type="protein sequence ID" value="MBC9714980.1"/>
    <property type="molecule type" value="Genomic_DNA"/>
</dbReference>
<dbReference type="PROSITE" id="PS51186">
    <property type="entry name" value="GNAT"/>
    <property type="match status" value="1"/>
</dbReference>
<dbReference type="Gene3D" id="3.40.630.30">
    <property type="match status" value="1"/>
</dbReference>
<feature type="domain" description="N-acetyltransferase" evidence="3">
    <location>
        <begin position="149"/>
        <end position="278"/>
    </location>
</feature>
<sequence length="278" mass="28661">MTSPDPAPAPTAALLQRIEQYYDAAPRSSAEAEDFGPLTLFVRAGQGFPFYARPTPGGCAEVSADDVRRVRARQRALGVPEAFEWVEETTPVLRAAVEASGLAVHEHPLMVLDPQAAAQEPPGGLVRMLEAGDPALASAHAVLFLAFSAPGTAAGEAGVDALDAETRTRSGDGSVESLAERIEAGLTRVAAAVEDGRALASGRHQPVGAVTEIVGMGTLPAARRRGLAQAVAAALIADAHALGIETVFLSAADEAVARLYARLGFRRVGTALIAEAAS</sequence>
<dbReference type="InterPro" id="IPR000182">
    <property type="entry name" value="GNAT_dom"/>
</dbReference>
<reference evidence="4 5" key="1">
    <citation type="submission" date="2020-08" db="EMBL/GenBank/DDBJ databases">
        <title>Genemic of Streptomyces polyaspartic.</title>
        <authorList>
            <person name="Liu W."/>
        </authorList>
    </citation>
    <scope>NUCLEOTIDE SEQUENCE [LARGE SCALE GENOMIC DNA]</scope>
    <source>
        <strain evidence="4 5">TRM66268-LWL</strain>
    </source>
</reference>
<dbReference type="PANTHER" id="PTHR43420">
    <property type="entry name" value="ACETYLTRANSFERASE"/>
    <property type="match status" value="1"/>
</dbReference>
<dbReference type="Proteomes" id="UP000642284">
    <property type="component" value="Unassembled WGS sequence"/>
</dbReference>
<protein>
    <submittedName>
        <fullName evidence="4">GNAT family N-acetyltransferase</fullName>
    </submittedName>
</protein>
<evidence type="ECO:0000313" key="4">
    <source>
        <dbReference type="EMBL" id="MBC9714980.1"/>
    </source>
</evidence>
<evidence type="ECO:0000313" key="5">
    <source>
        <dbReference type="Proteomes" id="UP000642284"/>
    </source>
</evidence>
<evidence type="ECO:0000259" key="3">
    <source>
        <dbReference type="PROSITE" id="PS51186"/>
    </source>
</evidence>
<name>A0ABR7SHK5_9ACTN</name>
<evidence type="ECO:0000256" key="1">
    <source>
        <dbReference type="ARBA" id="ARBA00022679"/>
    </source>
</evidence>
<dbReference type="Pfam" id="PF00583">
    <property type="entry name" value="Acetyltransf_1"/>
    <property type="match status" value="1"/>
</dbReference>
<keyword evidence="5" id="KW-1185">Reference proteome</keyword>
<dbReference type="InterPro" id="IPR050680">
    <property type="entry name" value="YpeA/RimI_acetyltransf"/>
</dbReference>
<comment type="caution">
    <text evidence="4">The sequence shown here is derived from an EMBL/GenBank/DDBJ whole genome shotgun (WGS) entry which is preliminary data.</text>
</comment>
<gene>
    <name evidence="4" type="ORF">H9Y04_20735</name>
</gene>
<keyword evidence="1" id="KW-0808">Transferase</keyword>